<proteinExistence type="predicted"/>
<dbReference type="EMBL" id="FOAS01000013">
    <property type="protein sequence ID" value="SEL49639.1"/>
    <property type="molecule type" value="Genomic_DNA"/>
</dbReference>
<dbReference type="Pfam" id="PF05728">
    <property type="entry name" value="UPF0227"/>
    <property type="match status" value="1"/>
</dbReference>
<sequence>MSADLPLLIYLHGFNSSPQSLKVRLLQDALSKLGHAERLYAPQLPHSPAQALALIEQRMAQEVVPPVLIGSSLGGYYATALAEKHGLKALLINPAVAPSRWVSDYLGEQRNYHSGETWQLTQDFVDEINALQCPPPCAGQRYQVWLQTQDETLDYRDAVAYYRGCALRVEPGGEHGFRHFAAHIPALLAFAGWPPSVWQNPANPSQLR</sequence>
<dbReference type="Gene3D" id="3.40.50.1820">
    <property type="entry name" value="alpha/beta hydrolase"/>
    <property type="match status" value="1"/>
</dbReference>
<keyword evidence="2" id="KW-1185">Reference proteome</keyword>
<dbReference type="InterPro" id="IPR008886">
    <property type="entry name" value="UPF0227/Esterase_YqiA"/>
</dbReference>
<dbReference type="STRING" id="1429083.GCA_001885685_00817"/>
<gene>
    <name evidence="1" type="ORF">SAMN05216214_11317</name>
</gene>
<evidence type="ECO:0000313" key="1">
    <source>
        <dbReference type="EMBL" id="SEL49639.1"/>
    </source>
</evidence>
<protein>
    <recommendedName>
        <fullName evidence="3">Esterase</fullName>
    </recommendedName>
</protein>
<organism evidence="1 2">
    <name type="scientific">Atopomonas hussainii</name>
    <dbReference type="NCBI Taxonomy" id="1429083"/>
    <lineage>
        <taxon>Bacteria</taxon>
        <taxon>Pseudomonadati</taxon>
        <taxon>Pseudomonadota</taxon>
        <taxon>Gammaproteobacteria</taxon>
        <taxon>Pseudomonadales</taxon>
        <taxon>Pseudomonadaceae</taxon>
        <taxon>Atopomonas</taxon>
    </lineage>
</organism>
<evidence type="ECO:0008006" key="3">
    <source>
        <dbReference type="Google" id="ProtNLM"/>
    </source>
</evidence>
<dbReference type="Proteomes" id="UP000185766">
    <property type="component" value="Unassembled WGS sequence"/>
</dbReference>
<dbReference type="InterPro" id="IPR029058">
    <property type="entry name" value="AB_hydrolase_fold"/>
</dbReference>
<dbReference type="SUPFAM" id="SSF53474">
    <property type="entry name" value="alpha/beta-Hydrolases"/>
    <property type="match status" value="1"/>
</dbReference>
<evidence type="ECO:0000313" key="2">
    <source>
        <dbReference type="Proteomes" id="UP000185766"/>
    </source>
</evidence>
<dbReference type="PANTHER" id="PTHR35602">
    <property type="entry name" value="ESTERASE YQIA-RELATED"/>
    <property type="match status" value="1"/>
</dbReference>
<accession>A0A1H7QNZ5</accession>
<name>A0A1H7QNZ5_9GAMM</name>
<dbReference type="PANTHER" id="PTHR35602:SF3">
    <property type="entry name" value="ESTERASE YQIA"/>
    <property type="match status" value="1"/>
</dbReference>
<dbReference type="RefSeq" id="WP_074869308.1">
    <property type="nucleotide sequence ID" value="NZ_FOAS01000013.1"/>
</dbReference>
<dbReference type="AlphaFoldDB" id="A0A1H7QNZ5"/>
<reference evidence="1 2" key="1">
    <citation type="submission" date="2016-10" db="EMBL/GenBank/DDBJ databases">
        <authorList>
            <person name="de Groot N.N."/>
        </authorList>
    </citation>
    <scope>NUCLEOTIDE SEQUENCE [LARGE SCALE GENOMIC DNA]</scope>
    <source>
        <strain evidence="1 2">JCM 19513</strain>
    </source>
</reference>